<evidence type="ECO:0000313" key="1">
    <source>
        <dbReference type="EMBL" id="ATW59006.1"/>
    </source>
</evidence>
<accession>A0A2H4P9V1</accession>
<organism evidence="1 2">
    <name type="scientific">Gordonia phage Mahdia</name>
    <dbReference type="NCBI Taxonomy" id="2047873"/>
    <lineage>
        <taxon>Viruses</taxon>
        <taxon>Duplodnaviria</taxon>
        <taxon>Heunggongvirae</taxon>
        <taxon>Uroviricota</taxon>
        <taxon>Caudoviricetes</taxon>
        <taxon>Gustavvirus</taxon>
        <taxon>Gustavvirus mahdia</taxon>
    </lineage>
</organism>
<dbReference type="Proteomes" id="UP000240384">
    <property type="component" value="Segment"/>
</dbReference>
<name>A0A2H4P9V1_9CAUD</name>
<proteinExistence type="predicted"/>
<keyword evidence="2" id="KW-1185">Reference proteome</keyword>
<protein>
    <recommendedName>
        <fullName evidence="3">Head-to-tail adaptor</fullName>
    </recommendedName>
</protein>
<dbReference type="EMBL" id="MG198783">
    <property type="protein sequence ID" value="ATW59006.1"/>
    <property type="molecule type" value="Genomic_DNA"/>
</dbReference>
<reference evidence="2" key="1">
    <citation type="submission" date="2017-10" db="EMBL/GenBank/DDBJ databases">
        <authorList>
            <person name="Banno H."/>
            <person name="Chua N.-H."/>
        </authorList>
    </citation>
    <scope>NUCLEOTIDE SEQUENCE [LARGE SCALE GENOMIC DNA]</scope>
</reference>
<dbReference type="OrthoDB" id="9499at10239"/>
<evidence type="ECO:0008006" key="3">
    <source>
        <dbReference type="Google" id="ProtNLM"/>
    </source>
</evidence>
<sequence length="184" mass="19683">MSYPPHGITAEILANVLPEGMIDPSTPNIQTAIDAAVAHVRRTAGWHVFPAVDDTLTVDGEGGRVLTLPTLRVNSITSVTERGGDPLEEWEAYEWSRTGDLKRLAGCWTTTWRGITVELNHGYDPEDADLLDLLKAIGSAVATAAANPLGIPEVMGPFQFTGTGGSWIGDAATTLERFSLPWSA</sequence>
<gene>
    <name evidence="1" type="ORF">PBI_MAHDIA_7</name>
</gene>
<evidence type="ECO:0000313" key="2">
    <source>
        <dbReference type="Proteomes" id="UP000240384"/>
    </source>
</evidence>